<accession>R9ZYJ4</accession>
<organism evidence="1 2">
    <name type="scientific">Cellulophaga phage phi10:1</name>
    <dbReference type="NCBI Taxonomy" id="1327981"/>
    <lineage>
        <taxon>Viruses</taxon>
        <taxon>Duplodnaviria</taxon>
        <taxon>Heunggongvirae</taxon>
        <taxon>Uroviricota</taxon>
        <taxon>Caudoviricetes</taxon>
        <taxon>Assiduviridae</taxon>
        <taxon>Cebadecemvirus</taxon>
        <taxon>Cebadecemvirus phi10una</taxon>
    </lineage>
</organism>
<gene>
    <name evidence="1" type="ORF">Phi10:1_gp078</name>
</gene>
<dbReference type="EMBL" id="KC821618">
    <property type="protein sequence ID" value="AGO48419.1"/>
    <property type="molecule type" value="Genomic_DNA"/>
</dbReference>
<protein>
    <submittedName>
        <fullName evidence="1">Uncharacterized protein</fullName>
    </submittedName>
</protein>
<dbReference type="GeneID" id="16797018"/>
<dbReference type="RefSeq" id="YP_008241997.1">
    <property type="nucleotide sequence ID" value="NC_021802.1"/>
</dbReference>
<evidence type="ECO:0000313" key="1">
    <source>
        <dbReference type="EMBL" id="AGO48419.1"/>
    </source>
</evidence>
<keyword evidence="2" id="KW-1185">Reference proteome</keyword>
<evidence type="ECO:0000313" key="2">
    <source>
        <dbReference type="Proteomes" id="UP000014711"/>
    </source>
</evidence>
<dbReference type="KEGG" id="vg:16797018"/>
<sequence>MKVIKEFYLHETKKSYNIGDEIEDAPERLIEGGYVEAPKKTKVLEPKTKRK</sequence>
<dbReference type="Proteomes" id="UP000014711">
    <property type="component" value="Segment"/>
</dbReference>
<reference evidence="2" key="2">
    <citation type="submission" date="2013-03" db="EMBL/GenBank/DDBJ databases">
        <title>The Cellulophaga phages: a novel, diverse, and globally ubiquitous model system.</title>
        <authorList>
            <person name="Holmfeldt K."/>
            <person name="Solonenko N."/>
            <person name="Shah M."/>
            <person name="Corrier K."/>
            <person name="Riemann L."/>
            <person name="VerBerkmoes N.C."/>
            <person name="Sullivan M.B."/>
        </authorList>
    </citation>
    <scope>NUCLEOTIDE SEQUENCE [LARGE SCALE GENOMIC DNA]</scope>
</reference>
<name>R9ZYJ4_9CAUD</name>
<reference evidence="1 2" key="1">
    <citation type="journal article" date="2013" name="Proc. Natl. Acad. Sci. U.S.A.">
        <title>Twelve previously unknown phage genera are ubiquitous in global oceans.</title>
        <authorList>
            <person name="Holmfeldt K."/>
            <person name="Solonenko N."/>
            <person name="Shah M."/>
            <person name="Corrier K."/>
            <person name="Riemann L."/>
            <person name="Verberkmoes N.C."/>
            <person name="Sullivan M.B."/>
        </authorList>
    </citation>
    <scope>NUCLEOTIDE SEQUENCE [LARGE SCALE GENOMIC DNA]</scope>
    <source>
        <strain evidence="1">Phi10:1</strain>
    </source>
</reference>
<proteinExistence type="predicted"/>